<dbReference type="Proteomes" id="UP000229227">
    <property type="component" value="Unassembled WGS sequence"/>
</dbReference>
<dbReference type="AlphaFoldDB" id="A0A2M6ZFC3"/>
<comment type="caution">
    <text evidence="1">The sequence shown here is derived from an EMBL/GenBank/DDBJ whole genome shotgun (WGS) entry which is preliminary data.</text>
</comment>
<accession>A0A2M6ZFC3</accession>
<dbReference type="EMBL" id="PEWN01000101">
    <property type="protein sequence ID" value="PIU51104.1"/>
    <property type="molecule type" value="Genomic_DNA"/>
</dbReference>
<evidence type="ECO:0000313" key="2">
    <source>
        <dbReference type="Proteomes" id="UP000229227"/>
    </source>
</evidence>
<evidence type="ECO:0000313" key="1">
    <source>
        <dbReference type="EMBL" id="PIU51104.1"/>
    </source>
</evidence>
<reference evidence="2" key="1">
    <citation type="submission" date="2017-09" db="EMBL/GenBank/DDBJ databases">
        <title>Depth-based differentiation of microbial function through sediment-hosted aquifers and enrichment of novel symbionts in the deep terrestrial subsurface.</title>
        <authorList>
            <person name="Probst A.J."/>
            <person name="Ladd B."/>
            <person name="Jarett J.K."/>
            <person name="Geller-Mcgrath D.E."/>
            <person name="Sieber C.M.K."/>
            <person name="Emerson J.B."/>
            <person name="Anantharaman K."/>
            <person name="Thomas B.C."/>
            <person name="Malmstrom R."/>
            <person name="Stieglmeier M."/>
            <person name="Klingl A."/>
            <person name="Woyke T."/>
            <person name="Ryan C.M."/>
            <person name="Banfield J.F."/>
        </authorList>
    </citation>
    <scope>NUCLEOTIDE SEQUENCE [LARGE SCALE GENOMIC DNA]</scope>
</reference>
<organism evidence="1 2">
    <name type="scientific">Candidatus Desantisbacteria bacterium CG07_land_8_20_14_0_80_39_15</name>
    <dbReference type="NCBI Taxonomy" id="1974549"/>
    <lineage>
        <taxon>Bacteria</taxon>
        <taxon>Candidatus Desantisiibacteriota</taxon>
    </lineage>
</organism>
<proteinExistence type="predicted"/>
<protein>
    <submittedName>
        <fullName evidence="1">Uncharacterized protein</fullName>
    </submittedName>
</protein>
<gene>
    <name evidence="1" type="ORF">COS91_06230</name>
</gene>
<name>A0A2M6ZFC3_9BACT</name>
<sequence length="61" mass="7361">MPTVKEEVIKIIKKMPDKVDYDQIMAEIYFRQKVDKSLRQIEEGNVISHEEAKKRISRWIK</sequence>